<feature type="non-terminal residue" evidence="4">
    <location>
        <position position="349"/>
    </location>
</feature>
<dbReference type="Gene3D" id="3.40.50.300">
    <property type="entry name" value="P-loop containing nucleotide triphosphate hydrolases"/>
    <property type="match status" value="1"/>
</dbReference>
<keyword evidence="1" id="KW-0547">Nucleotide-binding</keyword>
<sequence>MALLEVEGLKFKYADQELYQDVAFRILPKEHIVLVGDNGCGKSTFMNLIASNLIPDQGSIRWLPSIRFGYLDQQLKVKTDVSIYDYLTEVFAPLFAKEKEMNAYYEKLTECPEYEYEKYLNRAQQIQEELEKANFYSFNSTLGNVINGLGIQNYGMDTHLNRLSGGQKAKVFLAKLLLDGPDVLLLDEPTNFLDVAHIEWLAKYLKNLDKAFVVISHDEAFLKEVGEVVYCLANKKMVRYKMNYEAFLKEKQLRDEQYQQAFENQQKLIKKTQAFIAKNIVRATTSKQAKSRRKMLEKLDVLAKPKHHEPMHLKFPFSKELGQEVLKLDHLSVGYGDKAVLQDLNFLLK</sequence>
<dbReference type="InterPro" id="IPR003593">
    <property type="entry name" value="AAA+_ATPase"/>
</dbReference>
<dbReference type="FunFam" id="3.40.50.300:FF:000011">
    <property type="entry name" value="Putative ABC transporter ATP-binding component"/>
    <property type="match status" value="1"/>
</dbReference>
<dbReference type="InterPro" id="IPR032781">
    <property type="entry name" value="ABC_tran_Xtn"/>
</dbReference>
<dbReference type="PANTHER" id="PTHR42855:SF2">
    <property type="entry name" value="DRUG RESISTANCE ABC TRANSPORTER,ATP-BINDING PROTEIN"/>
    <property type="match status" value="1"/>
</dbReference>
<dbReference type="Pfam" id="PF00005">
    <property type="entry name" value="ABC_tran"/>
    <property type="match status" value="1"/>
</dbReference>
<dbReference type="SMART" id="SM00382">
    <property type="entry name" value="AAA"/>
    <property type="match status" value="1"/>
</dbReference>
<dbReference type="CDD" id="cd03221">
    <property type="entry name" value="ABCF_EF-3"/>
    <property type="match status" value="1"/>
</dbReference>
<feature type="domain" description="ABC transporter" evidence="3">
    <location>
        <begin position="4"/>
        <end position="259"/>
    </location>
</feature>
<organism evidence="4 5">
    <name type="scientific">Candidatus Pelethenecus faecipullorum</name>
    <dbReference type="NCBI Taxonomy" id="2840900"/>
    <lineage>
        <taxon>Bacteria</taxon>
        <taxon>Bacillati</taxon>
        <taxon>Mycoplasmatota</taxon>
        <taxon>Mollicutes</taxon>
        <taxon>Candidatus Pelethenecus</taxon>
    </lineage>
</organism>
<name>A0A9D1GPP7_9MOLU</name>
<reference evidence="4" key="1">
    <citation type="submission" date="2020-10" db="EMBL/GenBank/DDBJ databases">
        <authorList>
            <person name="Gilroy R."/>
        </authorList>
    </citation>
    <scope>NUCLEOTIDE SEQUENCE</scope>
    <source>
        <strain evidence="4">ChiW17-6978</strain>
    </source>
</reference>
<evidence type="ECO:0000256" key="1">
    <source>
        <dbReference type="ARBA" id="ARBA00022741"/>
    </source>
</evidence>
<dbReference type="GO" id="GO:0016887">
    <property type="term" value="F:ATP hydrolysis activity"/>
    <property type="evidence" value="ECO:0007669"/>
    <property type="project" value="InterPro"/>
</dbReference>
<dbReference type="GO" id="GO:0005524">
    <property type="term" value="F:ATP binding"/>
    <property type="evidence" value="ECO:0007669"/>
    <property type="project" value="UniProtKB-KW"/>
</dbReference>
<dbReference type="Pfam" id="PF12848">
    <property type="entry name" value="ABC_tran_Xtn"/>
    <property type="match status" value="1"/>
</dbReference>
<keyword evidence="2 4" id="KW-0067">ATP-binding</keyword>
<dbReference type="PROSITE" id="PS00211">
    <property type="entry name" value="ABC_TRANSPORTER_1"/>
    <property type="match status" value="1"/>
</dbReference>
<evidence type="ECO:0000259" key="3">
    <source>
        <dbReference type="PROSITE" id="PS50893"/>
    </source>
</evidence>
<evidence type="ECO:0000313" key="5">
    <source>
        <dbReference type="Proteomes" id="UP000886758"/>
    </source>
</evidence>
<protein>
    <submittedName>
        <fullName evidence="4">ABC-F family ATP-binding cassette domain-containing protein</fullName>
    </submittedName>
</protein>
<proteinExistence type="predicted"/>
<dbReference type="PROSITE" id="PS50893">
    <property type="entry name" value="ABC_TRANSPORTER_2"/>
    <property type="match status" value="1"/>
</dbReference>
<evidence type="ECO:0000313" key="4">
    <source>
        <dbReference type="EMBL" id="HIT49554.1"/>
    </source>
</evidence>
<dbReference type="SUPFAM" id="SSF52540">
    <property type="entry name" value="P-loop containing nucleoside triphosphate hydrolases"/>
    <property type="match status" value="1"/>
</dbReference>
<dbReference type="InterPro" id="IPR027417">
    <property type="entry name" value="P-loop_NTPase"/>
</dbReference>
<dbReference type="InterPro" id="IPR003439">
    <property type="entry name" value="ABC_transporter-like_ATP-bd"/>
</dbReference>
<reference evidence="4" key="2">
    <citation type="journal article" date="2021" name="PeerJ">
        <title>Extensive microbial diversity within the chicken gut microbiome revealed by metagenomics and culture.</title>
        <authorList>
            <person name="Gilroy R."/>
            <person name="Ravi A."/>
            <person name="Getino M."/>
            <person name="Pursley I."/>
            <person name="Horton D.L."/>
            <person name="Alikhan N.F."/>
            <person name="Baker D."/>
            <person name="Gharbi K."/>
            <person name="Hall N."/>
            <person name="Watson M."/>
            <person name="Adriaenssens E.M."/>
            <person name="Foster-Nyarko E."/>
            <person name="Jarju S."/>
            <person name="Secka A."/>
            <person name="Antonio M."/>
            <person name="Oren A."/>
            <person name="Chaudhuri R.R."/>
            <person name="La Ragione R."/>
            <person name="Hildebrand F."/>
            <person name="Pallen M.J."/>
        </authorList>
    </citation>
    <scope>NUCLEOTIDE SEQUENCE</scope>
    <source>
        <strain evidence="4">ChiW17-6978</strain>
    </source>
</reference>
<dbReference type="PANTHER" id="PTHR42855">
    <property type="entry name" value="ABC TRANSPORTER ATP-BINDING SUBUNIT"/>
    <property type="match status" value="1"/>
</dbReference>
<dbReference type="InterPro" id="IPR017871">
    <property type="entry name" value="ABC_transporter-like_CS"/>
</dbReference>
<comment type="caution">
    <text evidence="4">The sequence shown here is derived from an EMBL/GenBank/DDBJ whole genome shotgun (WGS) entry which is preliminary data.</text>
</comment>
<gene>
    <name evidence="4" type="ORF">IAD46_00860</name>
</gene>
<dbReference type="EMBL" id="DVLF01000030">
    <property type="protein sequence ID" value="HIT49554.1"/>
    <property type="molecule type" value="Genomic_DNA"/>
</dbReference>
<evidence type="ECO:0000256" key="2">
    <source>
        <dbReference type="ARBA" id="ARBA00022840"/>
    </source>
</evidence>
<dbReference type="Proteomes" id="UP000886758">
    <property type="component" value="Unassembled WGS sequence"/>
</dbReference>
<dbReference type="InterPro" id="IPR051309">
    <property type="entry name" value="ABCF_ATPase"/>
</dbReference>
<accession>A0A9D1GPP7</accession>
<dbReference type="AlphaFoldDB" id="A0A9D1GPP7"/>